<keyword evidence="2" id="KW-1185">Reference proteome</keyword>
<dbReference type="AlphaFoldDB" id="A1K5L3"/>
<dbReference type="InterPro" id="IPR050767">
    <property type="entry name" value="Sel1_AlgK"/>
</dbReference>
<dbReference type="SMART" id="SM00671">
    <property type="entry name" value="SEL1"/>
    <property type="match status" value="2"/>
</dbReference>
<dbReference type="SUPFAM" id="SSF81901">
    <property type="entry name" value="HCP-like"/>
    <property type="match status" value="1"/>
</dbReference>
<protein>
    <recommendedName>
        <fullName evidence="3">Sel1 repeat family protein</fullName>
    </recommendedName>
</protein>
<dbReference type="Proteomes" id="UP000002588">
    <property type="component" value="Chromosome"/>
</dbReference>
<dbReference type="PANTHER" id="PTHR11102">
    <property type="entry name" value="SEL-1-LIKE PROTEIN"/>
    <property type="match status" value="1"/>
</dbReference>
<dbReference type="InterPro" id="IPR011990">
    <property type="entry name" value="TPR-like_helical_dom_sf"/>
</dbReference>
<dbReference type="InterPro" id="IPR006597">
    <property type="entry name" value="Sel1-like"/>
</dbReference>
<reference evidence="1 2" key="1">
    <citation type="journal article" date="2006" name="Nat. Biotechnol.">
        <title>Complete genome of the mutualistic, N2-fixing grass endophyte Azoarcus sp. strain BH72.</title>
        <authorList>
            <person name="Krause A."/>
            <person name="Ramakumar A."/>
            <person name="Bartels D."/>
            <person name="Battistoni F."/>
            <person name="Bekel T."/>
            <person name="Boch J."/>
            <person name="Boehm M."/>
            <person name="Friedrich F."/>
            <person name="Hurek T."/>
            <person name="Krause L."/>
            <person name="Linke B."/>
            <person name="McHardy A.C."/>
            <person name="Sarkar A."/>
            <person name="Schneiker S."/>
            <person name="Syed A.A."/>
            <person name="Thauer R."/>
            <person name="Vorhoelter F.-J."/>
            <person name="Weidner S."/>
            <person name="Puehler A."/>
            <person name="Reinhold-Hurek B."/>
            <person name="Kaiser O."/>
            <person name="Goesmann A."/>
        </authorList>
    </citation>
    <scope>NUCLEOTIDE SEQUENCE [LARGE SCALE GENOMIC DNA]</scope>
    <source>
        <strain evidence="1 2">BH72</strain>
    </source>
</reference>
<dbReference type="eggNOG" id="COG0790">
    <property type="taxonomic scope" value="Bacteria"/>
</dbReference>
<organism evidence="1 2">
    <name type="scientific">Azoarcus sp. (strain BH72)</name>
    <dbReference type="NCBI Taxonomy" id="418699"/>
    <lineage>
        <taxon>Bacteria</taxon>
        <taxon>Pseudomonadati</taxon>
        <taxon>Pseudomonadota</taxon>
        <taxon>Betaproteobacteria</taxon>
        <taxon>Rhodocyclales</taxon>
        <taxon>Zoogloeaceae</taxon>
        <taxon>Azoarcus</taxon>
    </lineage>
</organism>
<proteinExistence type="predicted"/>
<dbReference type="KEGG" id="azo:azo1501"/>
<evidence type="ECO:0000313" key="2">
    <source>
        <dbReference type="Proteomes" id="UP000002588"/>
    </source>
</evidence>
<dbReference type="HOGENOM" id="CLU_1667915_0_0_4"/>
<dbReference type="PANTHER" id="PTHR11102:SF160">
    <property type="entry name" value="ERAD-ASSOCIATED E3 UBIQUITIN-PROTEIN LIGASE COMPONENT HRD3"/>
    <property type="match status" value="1"/>
</dbReference>
<accession>A1K5L3</accession>
<dbReference type="Pfam" id="PF08238">
    <property type="entry name" value="Sel1"/>
    <property type="match status" value="2"/>
</dbReference>
<name>A1K5L3_AZOSB</name>
<dbReference type="EMBL" id="AM406670">
    <property type="protein sequence ID" value="CAL94118.1"/>
    <property type="molecule type" value="Genomic_DNA"/>
</dbReference>
<dbReference type="Gene3D" id="1.25.40.10">
    <property type="entry name" value="Tetratricopeptide repeat domain"/>
    <property type="match status" value="1"/>
</dbReference>
<sequence length="163" mass="18018">MLAAVALVRTADAAEPPDEGDLSYRAHIDSPLRFKCLYGYAADKTGDHAAAIRIFEDCIARWNDVYSMIWLAQILEAGVGVPRDQTRAARLMERGAQVDNDAHASLARYHWGVALAEGRGVPRDPVQARRWLRRAAAEGVADAAEFLDHLDRNTPLNLTKENP</sequence>
<gene>
    <name evidence="1" type="ordered locus">azo1501</name>
</gene>
<evidence type="ECO:0000313" key="1">
    <source>
        <dbReference type="EMBL" id="CAL94118.1"/>
    </source>
</evidence>
<dbReference type="RefSeq" id="WP_011765234.1">
    <property type="nucleotide sequence ID" value="NC_008702.1"/>
</dbReference>
<evidence type="ECO:0008006" key="3">
    <source>
        <dbReference type="Google" id="ProtNLM"/>
    </source>
</evidence>
<dbReference type="STRING" id="62928.azo1501"/>